<dbReference type="KEGG" id="vg:65102243"/>
<proteinExistence type="predicted"/>
<keyword evidence="2" id="KW-1185">Reference proteome</keyword>
<accession>A0A346RNZ3</accession>
<dbReference type="SUPFAM" id="SSF56747">
    <property type="entry name" value="Prim-pol domain"/>
    <property type="match status" value="1"/>
</dbReference>
<dbReference type="RefSeq" id="YP_010086998.1">
    <property type="nucleotide sequence ID" value="NC_055500.1"/>
</dbReference>
<dbReference type="EMBL" id="MH394321">
    <property type="protein sequence ID" value="AXS67790.1"/>
    <property type="molecule type" value="Genomic_DNA"/>
</dbReference>
<evidence type="ECO:0000313" key="1">
    <source>
        <dbReference type="EMBL" id="AXS67790.1"/>
    </source>
</evidence>
<organism evidence="1 2">
    <name type="scientific">Cryptophlebia peltastica nucleopolyhedrovirus</name>
    <dbReference type="NCBI Taxonomy" id="2304025"/>
    <lineage>
        <taxon>Viruses</taxon>
        <taxon>Viruses incertae sedis</taxon>
        <taxon>Naldaviricetes</taxon>
        <taxon>Lefavirales</taxon>
        <taxon>Baculoviridae</taxon>
        <taxon>Alphabaculovirus</taxon>
        <taxon>Alphabaculovirus crypeltasticae</taxon>
    </lineage>
</organism>
<reference evidence="1 2" key="1">
    <citation type="journal article" date="2018" name="J. Invertebr. Pathol.">
        <title>Morphological, genetic and biological characterisation of a novel alphabaculovirus isolated from Cryptophlebia peltastica (Lepidoptera: Tortricidae).</title>
        <authorList>
            <person name="Marsberg T."/>
            <person name="Jukes M.D."/>
            <person name="Krejmer-Rabalska M."/>
            <person name="Rabalski L."/>
            <person name="Knox C.M."/>
            <person name="Moore S.D."/>
            <person name="Hill M.P."/>
            <person name="Szewczyk B."/>
        </authorList>
    </citation>
    <scope>NUCLEOTIDE SEQUENCE [LARGE SCALE GENOMIC DNA]</scope>
    <source>
        <strain evidence="1">SA</strain>
    </source>
</reference>
<dbReference type="Proteomes" id="UP000500845">
    <property type="component" value="Segment"/>
</dbReference>
<protein>
    <submittedName>
        <fullName evidence="1">Lef-1</fullName>
    </submittedName>
</protein>
<dbReference type="GO" id="GO:0006269">
    <property type="term" value="P:DNA replication, synthesis of primer"/>
    <property type="evidence" value="ECO:0007669"/>
    <property type="project" value="InterPro"/>
</dbReference>
<sequence>MSRRFAIYTSEKAKMVWDSVAFNNSRQFAFFDGTHWYHPQNHFADFDEFFNYLNENNIKDVHVKALEDNGGREWVIDVDFIETGKILEFKIETAKKIFINFYKENIARIMHSGNRGLHVWLRIDRFLMSSKKSLRTSYYSIFVQPETVILDEIVPGSFIHAVKTAVEEETVAQKIEEYFKVKTLEQRILAVWPQVDSHVFCNLNQIRAPFSFNSKGRDFSKQLY</sequence>
<name>A0A346RNZ3_9ABAC</name>
<dbReference type="InterPro" id="IPR016658">
    <property type="entry name" value="DNA_primase_LEF1"/>
</dbReference>
<dbReference type="InterPro" id="IPR002755">
    <property type="entry name" value="DNA_primase_S"/>
</dbReference>
<dbReference type="PIRSF" id="PIRSF016433">
    <property type="entry name" value="Viral_DNA_prim"/>
    <property type="match status" value="1"/>
</dbReference>
<dbReference type="GO" id="GO:0003899">
    <property type="term" value="F:DNA-directed RNA polymerase activity"/>
    <property type="evidence" value="ECO:0007669"/>
    <property type="project" value="InterPro"/>
</dbReference>
<evidence type="ECO:0000313" key="2">
    <source>
        <dbReference type="Proteomes" id="UP000500845"/>
    </source>
</evidence>
<dbReference type="Pfam" id="PF01896">
    <property type="entry name" value="DNA_primase_S"/>
    <property type="match status" value="1"/>
</dbReference>
<dbReference type="GeneID" id="65102243"/>